<keyword evidence="1" id="KW-1133">Transmembrane helix</keyword>
<keyword evidence="1" id="KW-0472">Membrane</keyword>
<organism evidence="2 3">
    <name type="scientific">Tritrichomonas musculus</name>
    <dbReference type="NCBI Taxonomy" id="1915356"/>
    <lineage>
        <taxon>Eukaryota</taxon>
        <taxon>Metamonada</taxon>
        <taxon>Parabasalia</taxon>
        <taxon>Tritrichomonadida</taxon>
        <taxon>Tritrichomonadidae</taxon>
        <taxon>Tritrichomonas</taxon>
    </lineage>
</organism>
<keyword evidence="1" id="KW-0812">Transmembrane</keyword>
<feature type="transmembrane region" description="Helical" evidence="1">
    <location>
        <begin position="49"/>
        <end position="73"/>
    </location>
</feature>
<accession>A0ABR2K0R2</accession>
<feature type="transmembrane region" description="Helical" evidence="1">
    <location>
        <begin position="192"/>
        <end position="213"/>
    </location>
</feature>
<gene>
    <name evidence="2" type="ORF">M9Y10_043661</name>
</gene>
<name>A0ABR2K0R2_9EUKA</name>
<dbReference type="Proteomes" id="UP001470230">
    <property type="component" value="Unassembled WGS sequence"/>
</dbReference>
<dbReference type="EMBL" id="JAPFFF010000008">
    <property type="protein sequence ID" value="KAK8884547.1"/>
    <property type="molecule type" value="Genomic_DNA"/>
</dbReference>
<proteinExistence type="predicted"/>
<comment type="caution">
    <text evidence="2">The sequence shown here is derived from an EMBL/GenBank/DDBJ whole genome shotgun (WGS) entry which is preliminary data.</text>
</comment>
<feature type="transmembrane region" description="Helical" evidence="1">
    <location>
        <begin position="131"/>
        <end position="151"/>
    </location>
</feature>
<evidence type="ECO:0000256" key="1">
    <source>
        <dbReference type="SAM" id="Phobius"/>
    </source>
</evidence>
<evidence type="ECO:0000313" key="2">
    <source>
        <dbReference type="EMBL" id="KAK8884547.1"/>
    </source>
</evidence>
<reference evidence="2 3" key="1">
    <citation type="submission" date="2024-04" db="EMBL/GenBank/DDBJ databases">
        <title>Tritrichomonas musculus Genome.</title>
        <authorList>
            <person name="Alves-Ferreira E."/>
            <person name="Grigg M."/>
            <person name="Lorenzi H."/>
            <person name="Galac M."/>
        </authorList>
    </citation>
    <scope>NUCLEOTIDE SEQUENCE [LARGE SCALE GENOMIC DNA]</scope>
    <source>
        <strain evidence="2 3">EAF2021</strain>
    </source>
</reference>
<sequence length="280" mass="31537">MSKNLESYRESVRDRPDEVLKDLRPGTKELLAVAAPKKKEGITAHFDQLVSIVFALMGLNNTFSQLVIAFKWLPTLPSMAIILLIKEFLGFGLLLLPTLNVLTKRPEKTPIFQCIIDPFPQKGIPPFLKSWLYAICCLSNLRIVLTLIISVKYDISLPYDTTDFDLQKVGNLLVTIVDIVIKTKDESKAVNFWLFTGLLSNLFFIILGINGHIKHYQATSAWFADLAEGKLSEDAVELGLESMYKFQYGQMPETPLVASSNNELLSKLEAVKDLVKKKEE</sequence>
<feature type="transmembrane region" description="Helical" evidence="1">
    <location>
        <begin position="79"/>
        <end position="102"/>
    </location>
</feature>
<protein>
    <submittedName>
        <fullName evidence="2">Uncharacterized protein</fullName>
    </submittedName>
</protein>
<evidence type="ECO:0000313" key="3">
    <source>
        <dbReference type="Proteomes" id="UP001470230"/>
    </source>
</evidence>
<keyword evidence="3" id="KW-1185">Reference proteome</keyword>